<dbReference type="OrthoDB" id="4558943at2"/>
<sequence>MGEIELPTGLRWRKSMRSNPNGACVEVAPLPGGGAAVRNSTRPDGAYVTYTRAEITAFLQGVQDGEFDDLITR</sequence>
<feature type="domain" description="DUF397" evidence="1">
    <location>
        <begin position="10"/>
        <end position="63"/>
    </location>
</feature>
<name>A0A1I5ACP5_PSUAM</name>
<proteinExistence type="predicted"/>
<dbReference type="Pfam" id="PF04149">
    <property type="entry name" value="DUF397"/>
    <property type="match status" value="1"/>
</dbReference>
<reference evidence="2 3" key="1">
    <citation type="submission" date="2016-10" db="EMBL/GenBank/DDBJ databases">
        <authorList>
            <person name="de Groot N.N."/>
        </authorList>
    </citation>
    <scope>NUCLEOTIDE SEQUENCE [LARGE SCALE GENOMIC DNA]</scope>
    <source>
        <strain evidence="2 3">CGMCC 4.1877</strain>
    </source>
</reference>
<dbReference type="AlphaFoldDB" id="A0A1I5ACP5"/>
<dbReference type="Proteomes" id="UP000199614">
    <property type="component" value="Unassembled WGS sequence"/>
</dbReference>
<gene>
    <name evidence="2" type="ORF">SAMN05216207_101793</name>
</gene>
<organism evidence="2 3">
    <name type="scientific">Pseudonocardia ammonioxydans</name>
    <dbReference type="NCBI Taxonomy" id="260086"/>
    <lineage>
        <taxon>Bacteria</taxon>
        <taxon>Bacillati</taxon>
        <taxon>Actinomycetota</taxon>
        <taxon>Actinomycetes</taxon>
        <taxon>Pseudonocardiales</taxon>
        <taxon>Pseudonocardiaceae</taxon>
        <taxon>Pseudonocardia</taxon>
    </lineage>
</organism>
<evidence type="ECO:0000313" key="3">
    <source>
        <dbReference type="Proteomes" id="UP000199614"/>
    </source>
</evidence>
<protein>
    <recommendedName>
        <fullName evidence="1">DUF397 domain-containing protein</fullName>
    </recommendedName>
</protein>
<accession>A0A1I5ACP5</accession>
<evidence type="ECO:0000259" key="1">
    <source>
        <dbReference type="Pfam" id="PF04149"/>
    </source>
</evidence>
<keyword evidence="3" id="KW-1185">Reference proteome</keyword>
<dbReference type="STRING" id="260086.SAMN05216207_101793"/>
<evidence type="ECO:0000313" key="2">
    <source>
        <dbReference type="EMBL" id="SFN60162.1"/>
    </source>
</evidence>
<dbReference type="EMBL" id="FOUY01000017">
    <property type="protein sequence ID" value="SFN60162.1"/>
    <property type="molecule type" value="Genomic_DNA"/>
</dbReference>
<dbReference type="InterPro" id="IPR007278">
    <property type="entry name" value="DUF397"/>
</dbReference>